<dbReference type="AlphaFoldDB" id="A0ABD0X906"/>
<protein>
    <recommendedName>
        <fullName evidence="2">Small acidic protein-like domain-containing protein</fullName>
    </recommendedName>
</protein>
<feature type="compositionally biased region" description="Basic residues" evidence="1">
    <location>
        <begin position="8"/>
        <end position="31"/>
    </location>
</feature>
<evidence type="ECO:0000313" key="3">
    <source>
        <dbReference type="EMBL" id="KAL1005474.1"/>
    </source>
</evidence>
<dbReference type="InterPro" id="IPR028124">
    <property type="entry name" value="SMAP_dom"/>
</dbReference>
<evidence type="ECO:0000313" key="4">
    <source>
        <dbReference type="Proteomes" id="UP001557470"/>
    </source>
</evidence>
<evidence type="ECO:0000259" key="2">
    <source>
        <dbReference type="Pfam" id="PF15477"/>
    </source>
</evidence>
<evidence type="ECO:0000256" key="1">
    <source>
        <dbReference type="SAM" id="MobiDB-lite"/>
    </source>
</evidence>
<dbReference type="EMBL" id="JAGEUA010000002">
    <property type="protein sequence ID" value="KAL1005474.1"/>
    <property type="molecule type" value="Genomic_DNA"/>
</dbReference>
<name>A0ABD0X906_UMBPY</name>
<feature type="compositionally biased region" description="Basic and acidic residues" evidence="1">
    <location>
        <begin position="166"/>
        <end position="179"/>
    </location>
</feature>
<reference evidence="3 4" key="1">
    <citation type="submission" date="2024-06" db="EMBL/GenBank/DDBJ databases">
        <authorList>
            <person name="Pan Q."/>
            <person name="Wen M."/>
            <person name="Jouanno E."/>
            <person name="Zahm M."/>
            <person name="Klopp C."/>
            <person name="Cabau C."/>
            <person name="Louis A."/>
            <person name="Berthelot C."/>
            <person name="Parey E."/>
            <person name="Roest Crollius H."/>
            <person name="Montfort J."/>
            <person name="Robinson-Rechavi M."/>
            <person name="Bouchez O."/>
            <person name="Lampietro C."/>
            <person name="Lopez Roques C."/>
            <person name="Donnadieu C."/>
            <person name="Postlethwait J."/>
            <person name="Bobe J."/>
            <person name="Verreycken H."/>
            <person name="Guiguen Y."/>
        </authorList>
    </citation>
    <scope>NUCLEOTIDE SEQUENCE [LARGE SCALE GENOMIC DNA]</scope>
    <source>
        <strain evidence="3">Up_M1</strain>
        <tissue evidence="3">Testis</tissue>
    </source>
</reference>
<gene>
    <name evidence="3" type="ORF">UPYG_G00059620</name>
</gene>
<feature type="region of interest" description="Disordered" evidence="1">
    <location>
        <begin position="1"/>
        <end position="34"/>
    </location>
</feature>
<accession>A0ABD0X906</accession>
<dbReference type="Pfam" id="PF15477">
    <property type="entry name" value="SMAP"/>
    <property type="match status" value="1"/>
</dbReference>
<dbReference type="Proteomes" id="UP001557470">
    <property type="component" value="Unassembled WGS sequence"/>
</dbReference>
<sequence length="392" mass="44749">MEQERWRLALKMKRRRTERRLKKEKKKKKKATVAQDDKVEIKEVKKKKILQAVKPREDTWKELVVEKVKKKKKRVESEIGEVEKEVVVKKKRPKSSNNPETSERDEEESKMVKRQKKEKREAFASTKEKALVEEEVPKKKKKIHSNGGEKQALMEEEVPKKKKKFHSNEGEKQVGDGETKGMFAVDSCNKAKKLKKCASAVEIETQKESPMMSGKKVKIETVDKGNRKIKVENFDPEEQEAELQNDVVFLSETKGNKDEINIDQARRLALQNEIDVKSNPVQPKVELGLGQWGTAQFDSSDQQNKFLRLMGGFKKGGQPMGAKGATTAVRANMALTKDGQQSMQQKLLGEFERAQSRRMDFTGRAAGLGFSAPSNKKFSIDVNATRSVRFDD</sequence>
<proteinExistence type="predicted"/>
<feature type="region of interest" description="Disordered" evidence="1">
    <location>
        <begin position="82"/>
        <end position="179"/>
    </location>
</feature>
<feature type="compositionally biased region" description="Basic and acidic residues" evidence="1">
    <location>
        <begin position="118"/>
        <end position="137"/>
    </location>
</feature>
<dbReference type="PANTHER" id="PTHR22426:SF1">
    <property type="entry name" value="LYSINE-RICH NUCLEOLAR PROTEIN 1"/>
    <property type="match status" value="1"/>
</dbReference>
<feature type="domain" description="Small acidic protein-like" evidence="2">
    <location>
        <begin position="292"/>
        <end position="369"/>
    </location>
</feature>
<comment type="caution">
    <text evidence="3">The sequence shown here is derived from an EMBL/GenBank/DDBJ whole genome shotgun (WGS) entry which is preliminary data.</text>
</comment>
<organism evidence="3 4">
    <name type="scientific">Umbra pygmaea</name>
    <name type="common">Eastern mudminnow</name>
    <dbReference type="NCBI Taxonomy" id="75934"/>
    <lineage>
        <taxon>Eukaryota</taxon>
        <taxon>Metazoa</taxon>
        <taxon>Chordata</taxon>
        <taxon>Craniata</taxon>
        <taxon>Vertebrata</taxon>
        <taxon>Euteleostomi</taxon>
        <taxon>Actinopterygii</taxon>
        <taxon>Neopterygii</taxon>
        <taxon>Teleostei</taxon>
        <taxon>Protacanthopterygii</taxon>
        <taxon>Esociformes</taxon>
        <taxon>Umbridae</taxon>
        <taxon>Umbra</taxon>
    </lineage>
</organism>
<dbReference type="PANTHER" id="PTHR22426">
    <property type="entry name" value="ARGININE_SERINE-RICH COILED-COIL PROTEIN 2"/>
    <property type="match status" value="1"/>
</dbReference>
<keyword evidence="4" id="KW-1185">Reference proteome</keyword>